<dbReference type="PROSITE" id="PS51257">
    <property type="entry name" value="PROKAR_LIPOPROTEIN"/>
    <property type="match status" value="1"/>
</dbReference>
<protein>
    <recommendedName>
        <fullName evidence="4">Lipoprotein</fullName>
    </recommendedName>
</protein>
<feature type="signal peptide" evidence="1">
    <location>
        <begin position="1"/>
        <end position="19"/>
    </location>
</feature>
<dbReference type="AlphaFoldDB" id="A0A3M8CPP6"/>
<dbReference type="Proteomes" id="UP000281915">
    <property type="component" value="Unassembled WGS sequence"/>
</dbReference>
<dbReference type="EMBL" id="RHHT01000028">
    <property type="protein sequence ID" value="RNB77740.1"/>
    <property type="molecule type" value="Genomic_DNA"/>
</dbReference>
<evidence type="ECO:0000313" key="3">
    <source>
        <dbReference type="Proteomes" id="UP000281915"/>
    </source>
</evidence>
<evidence type="ECO:0000313" key="2">
    <source>
        <dbReference type="EMBL" id="RNB77740.1"/>
    </source>
</evidence>
<keyword evidence="1" id="KW-0732">Signal</keyword>
<evidence type="ECO:0008006" key="4">
    <source>
        <dbReference type="Google" id="ProtNLM"/>
    </source>
</evidence>
<proteinExistence type="predicted"/>
<comment type="caution">
    <text evidence="2">The sequence shown here is derived from an EMBL/GenBank/DDBJ whole genome shotgun (WGS) entry which is preliminary data.</text>
</comment>
<evidence type="ECO:0000256" key="1">
    <source>
        <dbReference type="SAM" id="SignalP"/>
    </source>
</evidence>
<reference evidence="2 3" key="1">
    <citation type="submission" date="2018-10" db="EMBL/GenBank/DDBJ databases">
        <title>Phylogenomics of Brevibacillus.</title>
        <authorList>
            <person name="Dunlap C."/>
        </authorList>
    </citation>
    <scope>NUCLEOTIDE SEQUENCE [LARGE SCALE GENOMIC DNA]</scope>
    <source>
        <strain evidence="2 3">JCM 15085</strain>
    </source>
</reference>
<name>A0A3M8CPP6_9BACL</name>
<gene>
    <name evidence="2" type="ORF">EDM58_13775</name>
</gene>
<accession>A0A3M8CPP6</accession>
<feature type="chain" id="PRO_5038873859" description="Lipoprotein" evidence="1">
    <location>
        <begin position="20"/>
        <end position="164"/>
    </location>
</feature>
<organism evidence="2 3">
    <name type="scientific">Brevibacillus panacihumi</name>
    <dbReference type="NCBI Taxonomy" id="497735"/>
    <lineage>
        <taxon>Bacteria</taxon>
        <taxon>Bacillati</taxon>
        <taxon>Bacillota</taxon>
        <taxon>Bacilli</taxon>
        <taxon>Bacillales</taxon>
        <taxon>Paenibacillaceae</taxon>
        <taxon>Brevibacillus</taxon>
    </lineage>
</organism>
<sequence>MYRIQSALCVFLASVLLLAGCNILGNKPTQQAFHTPPMPLISWKDKSAVSVPTSYCWTYENTGTCVDTAAPPEVIAEKKPAPMQVKPGAVITISYDLPPVEASLSVYQWIGSSQIEQVVENGNQWKAPDQPGWYLYDVRAQWDQGDAGHAFVIEVKSNASSQLL</sequence>